<sequence>MARRILTIFCASTLLVQTITCQCVGNPYNGPYPGPGIIPEVGYPDLGCIGNNYVPDIPFGAPGCYNPGLVNDIPFPGSGIYNPAFGNDLGLPGPTVLNGFAPDCGLYPEIGFGGPAIFNPAIGPEFVPCGAPIGPIGPPAFTDIGIGGPGCLGLAPEVGFGPGFVGPNLPGPYPNFPCQNFAPSIPIAPTLGPLSPIGLDVPLGLPCSPMPQIFPVIDPSTFTAPFSMPPTGMSIYSDDLIIEGPVLVSGRMPFLGAVTMEGAFSSAGAGAVSYGCGDSILAAECPATATLAPSFGFAPALPLGLQYGGFPAPGLGCANRVY</sequence>
<evidence type="ECO:0000313" key="1">
    <source>
        <dbReference type="EMBL" id="KAJ0170269.1"/>
    </source>
</evidence>
<reference evidence="1 2" key="1">
    <citation type="journal article" date="2021" name="Front. Genet.">
        <title>Chromosome-Level Genome Assembly Reveals Significant Gene Expansion in the Toll and IMD Signaling Pathways of Dendrolimus kikuchii.</title>
        <authorList>
            <person name="Zhou J."/>
            <person name="Wu P."/>
            <person name="Xiong Z."/>
            <person name="Liu N."/>
            <person name="Zhao N."/>
            <person name="Ji M."/>
            <person name="Qiu Y."/>
            <person name="Yang B."/>
        </authorList>
    </citation>
    <scope>NUCLEOTIDE SEQUENCE [LARGE SCALE GENOMIC DNA]</scope>
    <source>
        <strain evidence="1">Ann1</strain>
    </source>
</reference>
<dbReference type="EMBL" id="CM034414">
    <property type="protein sequence ID" value="KAJ0170269.1"/>
    <property type="molecule type" value="Genomic_DNA"/>
</dbReference>
<proteinExistence type="predicted"/>
<accession>A0ACC1CFD8</accession>
<dbReference type="Proteomes" id="UP000824533">
    <property type="component" value="Linkage Group LG28"/>
</dbReference>
<protein>
    <submittedName>
        <fullName evidence="1">Uncharacterized protein</fullName>
    </submittedName>
</protein>
<comment type="caution">
    <text evidence="1">The sequence shown here is derived from an EMBL/GenBank/DDBJ whole genome shotgun (WGS) entry which is preliminary data.</text>
</comment>
<organism evidence="1 2">
    <name type="scientific">Dendrolimus kikuchii</name>
    <dbReference type="NCBI Taxonomy" id="765133"/>
    <lineage>
        <taxon>Eukaryota</taxon>
        <taxon>Metazoa</taxon>
        <taxon>Ecdysozoa</taxon>
        <taxon>Arthropoda</taxon>
        <taxon>Hexapoda</taxon>
        <taxon>Insecta</taxon>
        <taxon>Pterygota</taxon>
        <taxon>Neoptera</taxon>
        <taxon>Endopterygota</taxon>
        <taxon>Lepidoptera</taxon>
        <taxon>Glossata</taxon>
        <taxon>Ditrysia</taxon>
        <taxon>Bombycoidea</taxon>
        <taxon>Lasiocampidae</taxon>
        <taxon>Dendrolimus</taxon>
    </lineage>
</organism>
<name>A0ACC1CFD8_9NEOP</name>
<evidence type="ECO:0000313" key="2">
    <source>
        <dbReference type="Proteomes" id="UP000824533"/>
    </source>
</evidence>
<keyword evidence="2" id="KW-1185">Reference proteome</keyword>
<gene>
    <name evidence="1" type="ORF">K1T71_014197</name>
</gene>